<keyword evidence="2" id="KW-1185">Reference proteome</keyword>
<evidence type="ECO:0000313" key="1">
    <source>
        <dbReference type="EMBL" id="MXR22009.1"/>
    </source>
</evidence>
<dbReference type="OrthoDB" id="251431at2157"/>
<dbReference type="AlphaFoldDB" id="A0A6B0SX51"/>
<protein>
    <recommendedName>
        <fullName evidence="3">Small CPxCG-related zinc finger protein</fullName>
    </recommendedName>
</protein>
<reference evidence="1 2" key="1">
    <citation type="submission" date="2019-12" db="EMBL/GenBank/DDBJ databases">
        <title>Isolation and characterization of three novel carbon monoxide-oxidizing members of Halobacteria from salione crusts and soils.</title>
        <authorList>
            <person name="Myers M.R."/>
            <person name="King G.M."/>
        </authorList>
    </citation>
    <scope>NUCLEOTIDE SEQUENCE [LARGE SCALE GENOMIC DNA]</scope>
    <source>
        <strain evidence="1 2">PCN9</strain>
    </source>
</reference>
<proteinExistence type="predicted"/>
<evidence type="ECO:0000313" key="2">
    <source>
        <dbReference type="Proteomes" id="UP000471521"/>
    </source>
</evidence>
<dbReference type="Proteomes" id="UP000471521">
    <property type="component" value="Unassembled WGS sequence"/>
</dbReference>
<name>A0A6B0SX51_9EURY</name>
<comment type="caution">
    <text evidence="1">The sequence shown here is derived from an EMBL/GenBank/DDBJ whole genome shotgun (WGS) entry which is preliminary data.</text>
</comment>
<accession>A0A6B0SX51</accession>
<dbReference type="RefSeq" id="WP_159527409.1">
    <property type="nucleotide sequence ID" value="NZ_WUUU01000185.1"/>
</dbReference>
<dbReference type="EMBL" id="WUUU01000185">
    <property type="protein sequence ID" value="MXR22009.1"/>
    <property type="molecule type" value="Genomic_DNA"/>
</dbReference>
<gene>
    <name evidence="1" type="ORF">GRX66_15905</name>
</gene>
<sequence>MNCAVCNQTGVVYRLVGEETLGLCEQCVAEHLTTDVDNETCLYCSEPGSYDLAEDTGAVPGTESPEEYEVVTAGVVCGDHVSTLKQEVS</sequence>
<organism evidence="1 2">
    <name type="scientific">Halobacterium bonnevillei</name>
    <dbReference type="NCBI Taxonomy" id="2692200"/>
    <lineage>
        <taxon>Archaea</taxon>
        <taxon>Methanobacteriati</taxon>
        <taxon>Methanobacteriota</taxon>
        <taxon>Stenosarchaea group</taxon>
        <taxon>Halobacteria</taxon>
        <taxon>Halobacteriales</taxon>
        <taxon>Halobacteriaceae</taxon>
        <taxon>Halobacterium</taxon>
    </lineage>
</organism>
<evidence type="ECO:0008006" key="3">
    <source>
        <dbReference type="Google" id="ProtNLM"/>
    </source>
</evidence>